<dbReference type="Proteomes" id="UP001597327">
    <property type="component" value="Unassembled WGS sequence"/>
</dbReference>
<dbReference type="PROSITE" id="PS00552">
    <property type="entry name" value="HTH_MERR_1"/>
    <property type="match status" value="1"/>
</dbReference>
<dbReference type="EMBL" id="JBHUFA010000015">
    <property type="protein sequence ID" value="MFD1697199.1"/>
    <property type="molecule type" value="Genomic_DNA"/>
</dbReference>
<evidence type="ECO:0000256" key="1">
    <source>
        <dbReference type="ARBA" id="ARBA00023125"/>
    </source>
</evidence>
<evidence type="ECO:0000313" key="3">
    <source>
        <dbReference type="EMBL" id="MFD1697199.1"/>
    </source>
</evidence>
<evidence type="ECO:0000313" key="4">
    <source>
        <dbReference type="Proteomes" id="UP001597327"/>
    </source>
</evidence>
<dbReference type="SMART" id="SM00422">
    <property type="entry name" value="HTH_MERR"/>
    <property type="match status" value="1"/>
</dbReference>
<dbReference type="Gene3D" id="1.10.1660.10">
    <property type="match status" value="1"/>
</dbReference>
<proteinExistence type="predicted"/>
<dbReference type="Pfam" id="PF13411">
    <property type="entry name" value="MerR_1"/>
    <property type="match status" value="1"/>
</dbReference>
<keyword evidence="1" id="KW-0238">DNA-binding</keyword>
<dbReference type="PROSITE" id="PS50937">
    <property type="entry name" value="HTH_MERR_2"/>
    <property type="match status" value="1"/>
</dbReference>
<comment type="caution">
    <text evidence="3">The sequence shown here is derived from an EMBL/GenBank/DDBJ whole genome shotgun (WGS) entry which is preliminary data.</text>
</comment>
<keyword evidence="4" id="KW-1185">Reference proteome</keyword>
<dbReference type="PRINTS" id="PR00040">
    <property type="entry name" value="HTHMERR"/>
</dbReference>
<dbReference type="CDD" id="cd04785">
    <property type="entry name" value="HTH_CadR-PbrR-like"/>
    <property type="match status" value="1"/>
</dbReference>
<dbReference type="RefSeq" id="WP_149893459.1">
    <property type="nucleotide sequence ID" value="NZ_JBHUFA010000015.1"/>
</dbReference>
<protein>
    <submittedName>
        <fullName evidence="3">Helix-turn-helix domain-containing protein</fullName>
    </submittedName>
</protein>
<reference evidence="4" key="1">
    <citation type="journal article" date="2019" name="Int. J. Syst. Evol. Microbiol.">
        <title>The Global Catalogue of Microorganisms (GCM) 10K type strain sequencing project: providing services to taxonomists for standard genome sequencing and annotation.</title>
        <authorList>
            <consortium name="The Broad Institute Genomics Platform"/>
            <consortium name="The Broad Institute Genome Sequencing Center for Infectious Disease"/>
            <person name="Wu L."/>
            <person name="Ma J."/>
        </authorList>
    </citation>
    <scope>NUCLEOTIDE SEQUENCE [LARGE SCALE GENOMIC DNA]</scope>
    <source>
        <strain evidence="4">JCM 3369</strain>
    </source>
</reference>
<gene>
    <name evidence="3" type="ORF">ACFSC7_16905</name>
</gene>
<dbReference type="InterPro" id="IPR009061">
    <property type="entry name" value="DNA-bd_dom_put_sf"/>
</dbReference>
<dbReference type="InterPro" id="IPR000551">
    <property type="entry name" value="MerR-type_HTH_dom"/>
</dbReference>
<dbReference type="PANTHER" id="PTHR30204:SF92">
    <property type="entry name" value="HTH-TYPE TRANSCRIPTIONAL REGULATOR ZNTR"/>
    <property type="match status" value="1"/>
</dbReference>
<dbReference type="PANTHER" id="PTHR30204">
    <property type="entry name" value="REDOX-CYCLING DRUG-SENSING TRANSCRIPTIONAL ACTIVATOR SOXR"/>
    <property type="match status" value="1"/>
</dbReference>
<evidence type="ECO:0000259" key="2">
    <source>
        <dbReference type="PROSITE" id="PS50937"/>
    </source>
</evidence>
<accession>A0ABW4JZQ0</accession>
<dbReference type="SUPFAM" id="SSF46955">
    <property type="entry name" value="Putative DNA-binding domain"/>
    <property type="match status" value="1"/>
</dbReference>
<organism evidence="3 4">
    <name type="scientific">Roseibium aestuarii</name>
    <dbReference type="NCBI Taxonomy" id="2600299"/>
    <lineage>
        <taxon>Bacteria</taxon>
        <taxon>Pseudomonadati</taxon>
        <taxon>Pseudomonadota</taxon>
        <taxon>Alphaproteobacteria</taxon>
        <taxon>Hyphomicrobiales</taxon>
        <taxon>Stappiaceae</taxon>
        <taxon>Roseibium</taxon>
    </lineage>
</organism>
<dbReference type="InterPro" id="IPR047057">
    <property type="entry name" value="MerR_fam"/>
</dbReference>
<name>A0ABW4JZQ0_9HYPH</name>
<feature type="domain" description="HTH merR-type" evidence="2">
    <location>
        <begin position="1"/>
        <end position="71"/>
    </location>
</feature>
<sequence>MIYSIGALARATGVKVPTIRYYEAEGLIDPPIRTEGNQRRYQERDRERLAFIRHGRDLGLSMEAIRDLLELSAHPEAPCARVDRIAAEQLVEVRARIERLKRLEGELARIASSCDGHHPIADCNVMKALSDHRHCDGDH</sequence>